<dbReference type="InterPro" id="IPR040234">
    <property type="entry name" value="QC/QCL"/>
</dbReference>
<keyword evidence="5" id="KW-0012">Acyltransferase</keyword>
<accession>A0A553PPD9</accession>
<comment type="similarity">
    <text evidence="2">Belongs to the glutaminyl-peptide cyclotransferase family.</text>
</comment>
<proteinExistence type="inferred from homology"/>
<comment type="catalytic activity">
    <reaction evidence="1">
        <text>N-terminal L-glutaminyl-[peptide] = N-terminal 5-oxo-L-prolyl-[peptide] + NH4(+)</text>
        <dbReference type="Rhea" id="RHEA:23652"/>
        <dbReference type="Rhea" id="RHEA-COMP:11736"/>
        <dbReference type="Rhea" id="RHEA-COMP:11846"/>
        <dbReference type="ChEBI" id="CHEBI:28938"/>
        <dbReference type="ChEBI" id="CHEBI:64722"/>
        <dbReference type="ChEBI" id="CHEBI:87215"/>
        <dbReference type="EC" id="2.3.2.5"/>
    </reaction>
</comment>
<dbReference type="GO" id="GO:0008270">
    <property type="term" value="F:zinc ion binding"/>
    <property type="evidence" value="ECO:0007669"/>
    <property type="project" value="TreeGrafter"/>
</dbReference>
<evidence type="ECO:0000259" key="7">
    <source>
        <dbReference type="Pfam" id="PF04389"/>
    </source>
</evidence>
<name>A0A553PPD9_TIGCA</name>
<dbReference type="PANTHER" id="PTHR12283:SF6">
    <property type="entry name" value="GLUTAMINYL-PEPTIDE CYCLOTRANSFERASE-RELATED"/>
    <property type="match status" value="1"/>
</dbReference>
<sequence length="347" mass="39363">MMTCHNLLCLTLFSLVFTIGSGCWLDDQTNHVPTDLTLNEELVLLLGLELGHELNFKEHLQNILIPRTVGSENHTLVQNYIIGTLQDLGWSISLDQFTQDTPLGPRPFTNIIADLNPASPRRMIIAAHYDTLTSIGGFVGATDAAVPVAMMLNLASTMTKSFQDALAIRPDLTPSLVFFDGEEALKSWTSEDSLYGSTHLADLWHNQTYENLDCHETTSQMDRMDVLVLMDLLGTPDPDFQSFQFDSEDDGPNPYYGMMDAIEESLDHFIPSDTKSMFNGLQSSSHVQDDCTPFWNLGLKRIHHWITRPFPSMWHTLGDNWDALDFDYIQRMNMILRIFTAEYMQMQ</sequence>
<keyword evidence="6" id="KW-0732">Signal</keyword>
<organism evidence="8 9">
    <name type="scientific">Tigriopus californicus</name>
    <name type="common">Marine copepod</name>
    <dbReference type="NCBI Taxonomy" id="6832"/>
    <lineage>
        <taxon>Eukaryota</taxon>
        <taxon>Metazoa</taxon>
        <taxon>Ecdysozoa</taxon>
        <taxon>Arthropoda</taxon>
        <taxon>Crustacea</taxon>
        <taxon>Multicrustacea</taxon>
        <taxon>Hexanauplia</taxon>
        <taxon>Copepoda</taxon>
        <taxon>Harpacticoida</taxon>
        <taxon>Harpacticidae</taxon>
        <taxon>Tigriopus</taxon>
    </lineage>
</organism>
<dbReference type="Pfam" id="PF04389">
    <property type="entry name" value="Peptidase_M28"/>
    <property type="match status" value="1"/>
</dbReference>
<comment type="caution">
    <text evidence="8">The sequence shown here is derived from an EMBL/GenBank/DDBJ whole genome shotgun (WGS) entry which is preliminary data.</text>
</comment>
<dbReference type="Proteomes" id="UP000318571">
    <property type="component" value="Chromosome 6"/>
</dbReference>
<dbReference type="EC" id="2.3.2.5" evidence="3"/>
<protein>
    <recommendedName>
        <fullName evidence="3">glutaminyl-peptide cyclotransferase</fullName>
        <ecNumber evidence="3">2.3.2.5</ecNumber>
    </recommendedName>
</protein>
<dbReference type="STRING" id="6832.A0A553PPD9"/>
<evidence type="ECO:0000256" key="3">
    <source>
        <dbReference type="ARBA" id="ARBA00012012"/>
    </source>
</evidence>
<dbReference type="AlphaFoldDB" id="A0A553PPD9"/>
<dbReference type="Gene3D" id="3.40.630.10">
    <property type="entry name" value="Zn peptidases"/>
    <property type="match status" value="1"/>
</dbReference>
<gene>
    <name evidence="8" type="ORF">TCAL_12403</name>
</gene>
<dbReference type="SUPFAM" id="SSF53187">
    <property type="entry name" value="Zn-dependent exopeptidases"/>
    <property type="match status" value="1"/>
</dbReference>
<evidence type="ECO:0000256" key="1">
    <source>
        <dbReference type="ARBA" id="ARBA00000001"/>
    </source>
</evidence>
<dbReference type="PANTHER" id="PTHR12283">
    <property type="entry name" value="GLUTAMINYL-PEPTIDE CYCLOTRANSFERASE"/>
    <property type="match status" value="1"/>
</dbReference>
<evidence type="ECO:0000313" key="8">
    <source>
        <dbReference type="EMBL" id="TRY79543.1"/>
    </source>
</evidence>
<dbReference type="OMA" id="NRGKLTH"/>
<dbReference type="GO" id="GO:0016603">
    <property type="term" value="F:glutaminyl-peptide cyclotransferase activity"/>
    <property type="evidence" value="ECO:0007669"/>
    <property type="project" value="UniProtKB-EC"/>
</dbReference>
<evidence type="ECO:0000256" key="4">
    <source>
        <dbReference type="ARBA" id="ARBA00022679"/>
    </source>
</evidence>
<dbReference type="OrthoDB" id="3907302at2759"/>
<evidence type="ECO:0000313" key="9">
    <source>
        <dbReference type="Proteomes" id="UP000318571"/>
    </source>
</evidence>
<dbReference type="InterPro" id="IPR007484">
    <property type="entry name" value="Peptidase_M28"/>
</dbReference>
<feature type="domain" description="Peptidase M28" evidence="7">
    <location>
        <begin position="110"/>
        <end position="336"/>
    </location>
</feature>
<feature type="signal peptide" evidence="6">
    <location>
        <begin position="1"/>
        <end position="22"/>
    </location>
</feature>
<evidence type="ECO:0000256" key="2">
    <source>
        <dbReference type="ARBA" id="ARBA00006014"/>
    </source>
</evidence>
<keyword evidence="9" id="KW-1185">Reference proteome</keyword>
<evidence type="ECO:0000256" key="6">
    <source>
        <dbReference type="SAM" id="SignalP"/>
    </source>
</evidence>
<reference evidence="8 9" key="1">
    <citation type="journal article" date="2018" name="Nat. Ecol. Evol.">
        <title>Genomic signatures of mitonuclear coevolution across populations of Tigriopus californicus.</title>
        <authorList>
            <person name="Barreto F.S."/>
            <person name="Watson E.T."/>
            <person name="Lima T.G."/>
            <person name="Willett C.S."/>
            <person name="Edmands S."/>
            <person name="Li W."/>
            <person name="Burton R.S."/>
        </authorList>
    </citation>
    <scope>NUCLEOTIDE SEQUENCE [LARGE SCALE GENOMIC DNA]</scope>
    <source>
        <strain evidence="8 9">San Diego</strain>
    </source>
</reference>
<evidence type="ECO:0000256" key="5">
    <source>
        <dbReference type="ARBA" id="ARBA00023315"/>
    </source>
</evidence>
<dbReference type="EMBL" id="VCGU01000002">
    <property type="protein sequence ID" value="TRY79543.1"/>
    <property type="molecule type" value="Genomic_DNA"/>
</dbReference>
<keyword evidence="4" id="KW-0808">Transferase</keyword>
<feature type="chain" id="PRO_5021994555" description="glutaminyl-peptide cyclotransferase" evidence="6">
    <location>
        <begin position="23"/>
        <end position="347"/>
    </location>
</feature>